<dbReference type="AlphaFoldDB" id="D2QYN4"/>
<dbReference type="KEGG" id="psl:Psta_3532"/>
<gene>
    <name evidence="1" type="ordered locus">Psta_3532</name>
</gene>
<keyword evidence="2" id="KW-1185">Reference proteome</keyword>
<proteinExistence type="predicted"/>
<dbReference type="Proteomes" id="UP000001887">
    <property type="component" value="Chromosome"/>
</dbReference>
<dbReference type="EMBL" id="CP001848">
    <property type="protein sequence ID" value="ADB18193.1"/>
    <property type="molecule type" value="Genomic_DNA"/>
</dbReference>
<sequence length="46" mass="4979">MIIPEISVGDELYNELNLVVGKAVSFLPVTNSGVPSNRMLASRFAE</sequence>
<protein>
    <submittedName>
        <fullName evidence="1">Uncharacterized protein</fullName>
    </submittedName>
</protein>
<dbReference type="STRING" id="530564.Psta_3532"/>
<name>D2QYN4_PIRSD</name>
<evidence type="ECO:0000313" key="1">
    <source>
        <dbReference type="EMBL" id="ADB18193.1"/>
    </source>
</evidence>
<organism evidence="1 2">
    <name type="scientific">Pirellula staleyi (strain ATCC 27377 / DSM 6068 / ICPB 4128)</name>
    <name type="common">Pirella staleyi</name>
    <dbReference type="NCBI Taxonomy" id="530564"/>
    <lineage>
        <taxon>Bacteria</taxon>
        <taxon>Pseudomonadati</taxon>
        <taxon>Planctomycetota</taxon>
        <taxon>Planctomycetia</taxon>
        <taxon>Pirellulales</taxon>
        <taxon>Pirellulaceae</taxon>
        <taxon>Pirellula</taxon>
    </lineage>
</organism>
<accession>D2QYN4</accession>
<evidence type="ECO:0000313" key="2">
    <source>
        <dbReference type="Proteomes" id="UP000001887"/>
    </source>
</evidence>
<reference evidence="1 2" key="1">
    <citation type="journal article" date="2009" name="Stand. Genomic Sci.">
        <title>Complete genome sequence of Pirellula staleyi type strain (ATCC 27377).</title>
        <authorList>
            <person name="Clum A."/>
            <person name="Tindall B.J."/>
            <person name="Sikorski J."/>
            <person name="Ivanova N."/>
            <person name="Mavrommatis K."/>
            <person name="Lucas S."/>
            <person name="Glavina del Rio T."/>
            <person name="Nolan M."/>
            <person name="Chen F."/>
            <person name="Tice H."/>
            <person name="Pitluck S."/>
            <person name="Cheng J.F."/>
            <person name="Chertkov O."/>
            <person name="Brettin T."/>
            <person name="Han C."/>
            <person name="Detter J.C."/>
            <person name="Kuske C."/>
            <person name="Bruce D."/>
            <person name="Goodwin L."/>
            <person name="Ovchinikova G."/>
            <person name="Pati A."/>
            <person name="Mikhailova N."/>
            <person name="Chen A."/>
            <person name="Palaniappan K."/>
            <person name="Land M."/>
            <person name="Hauser L."/>
            <person name="Chang Y.J."/>
            <person name="Jeffries C.D."/>
            <person name="Chain P."/>
            <person name="Rohde M."/>
            <person name="Goker M."/>
            <person name="Bristow J."/>
            <person name="Eisen J.A."/>
            <person name="Markowitz V."/>
            <person name="Hugenholtz P."/>
            <person name="Kyrpides N.C."/>
            <person name="Klenk H.P."/>
            <person name="Lapidus A."/>
        </authorList>
    </citation>
    <scope>NUCLEOTIDE SEQUENCE [LARGE SCALE GENOMIC DNA]</scope>
    <source>
        <strain evidence="2">ATCC 27377 / DSM 6068 / ICPB 4128</strain>
    </source>
</reference>
<dbReference type="HOGENOM" id="CLU_3187120_0_0_0"/>